<evidence type="ECO:0000313" key="2">
    <source>
        <dbReference type="Proteomes" id="UP000479710"/>
    </source>
</evidence>
<accession>A0A6G1DG18</accession>
<gene>
    <name evidence="1" type="ORF">E2562_008252</name>
</gene>
<protein>
    <submittedName>
        <fullName evidence="1">Uncharacterized protein</fullName>
    </submittedName>
</protein>
<reference evidence="1 2" key="1">
    <citation type="submission" date="2019-11" db="EMBL/GenBank/DDBJ databases">
        <title>Whole genome sequence of Oryza granulata.</title>
        <authorList>
            <person name="Li W."/>
        </authorList>
    </citation>
    <scope>NUCLEOTIDE SEQUENCE [LARGE SCALE GENOMIC DNA]</scope>
    <source>
        <strain evidence="2">cv. Menghai</strain>
        <tissue evidence="1">Leaf</tissue>
    </source>
</reference>
<comment type="caution">
    <text evidence="1">The sequence shown here is derived from an EMBL/GenBank/DDBJ whole genome shotgun (WGS) entry which is preliminary data.</text>
</comment>
<dbReference type="EMBL" id="SPHZ02000006">
    <property type="protein sequence ID" value="KAF0911366.1"/>
    <property type="molecule type" value="Genomic_DNA"/>
</dbReference>
<dbReference type="Proteomes" id="UP000479710">
    <property type="component" value="Unassembled WGS sequence"/>
</dbReference>
<proteinExistence type="predicted"/>
<sequence>MGGDEGAFFIDFKDMHAVYCLEKLDVNLVGAWALLQLHDADQTRELVGYLDPIRICKTQQTIDLHDDSTVLKDKSPKEKKEYIEKLRGNKSRDVAAYIGQAILSYQDKRCIMAPYNFT</sequence>
<name>A0A6G1DG18_9ORYZ</name>
<dbReference type="OrthoDB" id="718187at2759"/>
<evidence type="ECO:0000313" key="1">
    <source>
        <dbReference type="EMBL" id="KAF0911366.1"/>
    </source>
</evidence>
<dbReference type="AlphaFoldDB" id="A0A6G1DG18"/>
<organism evidence="1 2">
    <name type="scientific">Oryza meyeriana var. granulata</name>
    <dbReference type="NCBI Taxonomy" id="110450"/>
    <lineage>
        <taxon>Eukaryota</taxon>
        <taxon>Viridiplantae</taxon>
        <taxon>Streptophyta</taxon>
        <taxon>Embryophyta</taxon>
        <taxon>Tracheophyta</taxon>
        <taxon>Spermatophyta</taxon>
        <taxon>Magnoliopsida</taxon>
        <taxon>Liliopsida</taxon>
        <taxon>Poales</taxon>
        <taxon>Poaceae</taxon>
        <taxon>BOP clade</taxon>
        <taxon>Oryzoideae</taxon>
        <taxon>Oryzeae</taxon>
        <taxon>Oryzinae</taxon>
        <taxon>Oryza</taxon>
        <taxon>Oryza meyeriana</taxon>
    </lineage>
</organism>
<keyword evidence="2" id="KW-1185">Reference proteome</keyword>